<dbReference type="InterPro" id="IPR000719">
    <property type="entry name" value="Prot_kinase_dom"/>
</dbReference>
<dbReference type="InterPro" id="IPR017441">
    <property type="entry name" value="Protein_kinase_ATP_BS"/>
</dbReference>
<accession>A0ABR2HA14</accession>
<dbReference type="SUPFAM" id="SSF56112">
    <property type="entry name" value="Protein kinase-like (PK-like)"/>
    <property type="match status" value="1"/>
</dbReference>
<keyword evidence="4 5" id="KW-0067">ATP-binding</keyword>
<dbReference type="Pfam" id="PF00069">
    <property type="entry name" value="Pkinase"/>
    <property type="match status" value="1"/>
</dbReference>
<keyword evidence="10" id="KW-1185">Reference proteome</keyword>
<comment type="caution">
    <text evidence="9">The sequence shown here is derived from an EMBL/GenBank/DDBJ whole genome shotgun (WGS) entry which is preliminary data.</text>
</comment>
<dbReference type="PROSITE" id="PS00108">
    <property type="entry name" value="PROTEIN_KINASE_ST"/>
    <property type="match status" value="1"/>
</dbReference>
<dbReference type="Pfam" id="PF13606">
    <property type="entry name" value="Ank_3"/>
    <property type="match status" value="1"/>
</dbReference>
<dbReference type="Gene3D" id="1.25.40.20">
    <property type="entry name" value="Ankyrin repeat-containing domain"/>
    <property type="match status" value="1"/>
</dbReference>
<comment type="similarity">
    <text evidence="1">Belongs to the protein kinase superfamily. TKL Ser/Thr protein kinase family.</text>
</comment>
<evidence type="ECO:0000259" key="8">
    <source>
        <dbReference type="PROSITE" id="PS50011"/>
    </source>
</evidence>
<evidence type="ECO:0000313" key="9">
    <source>
        <dbReference type="EMBL" id="KAK8843074.1"/>
    </source>
</evidence>
<evidence type="ECO:0000256" key="2">
    <source>
        <dbReference type="ARBA" id="ARBA00022527"/>
    </source>
</evidence>
<dbReference type="InterPro" id="IPR001245">
    <property type="entry name" value="Ser-Thr/Tyr_kinase_cat_dom"/>
</dbReference>
<keyword evidence="2 6" id="KW-0418">Kinase</keyword>
<dbReference type="InterPro" id="IPR051681">
    <property type="entry name" value="Ser/Thr_Kinases-Pseudokinases"/>
</dbReference>
<proteinExistence type="inferred from homology"/>
<dbReference type="InterPro" id="IPR002110">
    <property type="entry name" value="Ankyrin_rpt"/>
</dbReference>
<evidence type="ECO:0000256" key="4">
    <source>
        <dbReference type="ARBA" id="ARBA00022840"/>
    </source>
</evidence>
<evidence type="ECO:0000256" key="3">
    <source>
        <dbReference type="ARBA" id="ARBA00022741"/>
    </source>
</evidence>
<organism evidence="9 10">
    <name type="scientific">Tritrichomonas musculus</name>
    <dbReference type="NCBI Taxonomy" id="1915356"/>
    <lineage>
        <taxon>Eukaryota</taxon>
        <taxon>Metamonada</taxon>
        <taxon>Parabasalia</taxon>
        <taxon>Tritrichomonadida</taxon>
        <taxon>Tritrichomonadidae</taxon>
        <taxon>Tritrichomonas</taxon>
    </lineage>
</organism>
<dbReference type="SMART" id="SM00220">
    <property type="entry name" value="S_TKc"/>
    <property type="match status" value="1"/>
</dbReference>
<evidence type="ECO:0000256" key="7">
    <source>
        <dbReference type="SAM" id="Coils"/>
    </source>
</evidence>
<feature type="binding site" evidence="5">
    <location>
        <position position="41"/>
    </location>
    <ligand>
        <name>ATP</name>
        <dbReference type="ChEBI" id="CHEBI:30616"/>
    </ligand>
</feature>
<dbReference type="Proteomes" id="UP001470230">
    <property type="component" value="Unassembled WGS sequence"/>
</dbReference>
<evidence type="ECO:0000256" key="6">
    <source>
        <dbReference type="RuleBase" id="RU000304"/>
    </source>
</evidence>
<protein>
    <recommendedName>
        <fullName evidence="8">Protein kinase domain-containing protein</fullName>
    </recommendedName>
</protein>
<dbReference type="EMBL" id="JAPFFF010000036">
    <property type="protein sequence ID" value="KAK8843074.1"/>
    <property type="molecule type" value="Genomic_DNA"/>
</dbReference>
<dbReference type="PROSITE" id="PS50011">
    <property type="entry name" value="PROTEIN_KINASE_DOM"/>
    <property type="match status" value="1"/>
</dbReference>
<gene>
    <name evidence="9" type="ORF">M9Y10_025265</name>
</gene>
<dbReference type="PROSITE" id="PS00107">
    <property type="entry name" value="PROTEIN_KINASE_ATP"/>
    <property type="match status" value="1"/>
</dbReference>
<sequence>MDFDKAFFDTSDYELGKELGHGKFGTVYLVENNDNEQFAAKVINVGDEFTGKEQMLLMREFAILLGLKHPAIVKFKGINFHSFEETMALRPTLLTEYLPNGSFKDILNKQKTGNADSDWNPTKKYVCMLGIADAMRYLHKKGILHRDLKPENILLDENYYPRICDFGLSRCFAKTLTKSMKLSMSGKMGTPLYMAPEFFTDEDHFGPGIDVYAFALIAYEIVSDIEPYTEKGQQPSYGALCKKITDGIKPKFVDGITEPMKDLLGRCWSQDPKDRPSFDEIFEELSSSFNYIYEDVDEKEIKDYLADLEDFWNEEKSKFDDQQQQSQQIQEEKEEEVKKEVKKEEVLKDESLQKVDQNYFLEIIQNQKKVCLEIVKDLVDKQGNVEDTHLDSVQGNILHLACKSGDIDLVKYLISLDKIDINTKTIFFIIF</sequence>
<dbReference type="SUPFAM" id="SSF48403">
    <property type="entry name" value="Ankyrin repeat"/>
    <property type="match status" value="1"/>
</dbReference>
<dbReference type="PANTHER" id="PTHR44329">
    <property type="entry name" value="SERINE/THREONINE-PROTEIN KINASE TNNI3K-RELATED"/>
    <property type="match status" value="1"/>
</dbReference>
<evidence type="ECO:0000313" key="10">
    <source>
        <dbReference type="Proteomes" id="UP001470230"/>
    </source>
</evidence>
<keyword evidence="2 6" id="KW-0808">Transferase</keyword>
<feature type="coiled-coil region" evidence="7">
    <location>
        <begin position="319"/>
        <end position="350"/>
    </location>
</feature>
<dbReference type="PRINTS" id="PR00109">
    <property type="entry name" value="TYRKINASE"/>
</dbReference>
<keyword evidence="2 6" id="KW-0723">Serine/threonine-protein kinase</keyword>
<evidence type="ECO:0000256" key="5">
    <source>
        <dbReference type="PROSITE-ProRule" id="PRU10141"/>
    </source>
</evidence>
<feature type="domain" description="Protein kinase" evidence="8">
    <location>
        <begin position="13"/>
        <end position="289"/>
    </location>
</feature>
<keyword evidence="7" id="KW-0175">Coiled coil</keyword>
<dbReference type="InterPro" id="IPR008271">
    <property type="entry name" value="Ser/Thr_kinase_AS"/>
</dbReference>
<dbReference type="Gene3D" id="1.10.510.10">
    <property type="entry name" value="Transferase(Phosphotransferase) domain 1"/>
    <property type="match status" value="1"/>
</dbReference>
<dbReference type="PANTHER" id="PTHR44329:SF214">
    <property type="entry name" value="PROTEIN KINASE DOMAIN-CONTAINING PROTEIN"/>
    <property type="match status" value="1"/>
</dbReference>
<evidence type="ECO:0000256" key="1">
    <source>
        <dbReference type="ARBA" id="ARBA00005843"/>
    </source>
</evidence>
<dbReference type="InterPro" id="IPR011009">
    <property type="entry name" value="Kinase-like_dom_sf"/>
</dbReference>
<keyword evidence="3 5" id="KW-0547">Nucleotide-binding</keyword>
<reference evidence="9 10" key="1">
    <citation type="submission" date="2024-04" db="EMBL/GenBank/DDBJ databases">
        <title>Tritrichomonas musculus Genome.</title>
        <authorList>
            <person name="Alves-Ferreira E."/>
            <person name="Grigg M."/>
            <person name="Lorenzi H."/>
            <person name="Galac M."/>
        </authorList>
    </citation>
    <scope>NUCLEOTIDE SEQUENCE [LARGE SCALE GENOMIC DNA]</scope>
    <source>
        <strain evidence="9 10">EAF2021</strain>
    </source>
</reference>
<name>A0ABR2HA14_9EUKA</name>
<dbReference type="InterPro" id="IPR036770">
    <property type="entry name" value="Ankyrin_rpt-contain_sf"/>
</dbReference>